<comment type="caution">
    <text evidence="2">The sequence shown here is derived from an EMBL/GenBank/DDBJ whole genome shotgun (WGS) entry which is preliminary data.</text>
</comment>
<evidence type="ECO:0000313" key="3">
    <source>
        <dbReference type="Proteomes" id="UP001524944"/>
    </source>
</evidence>
<dbReference type="Proteomes" id="UP001524944">
    <property type="component" value="Unassembled WGS sequence"/>
</dbReference>
<accession>A0ABT1Y466</accession>
<organism evidence="2 3">
    <name type="scientific">Dehalobacterium formicoaceticum</name>
    <dbReference type="NCBI Taxonomy" id="51515"/>
    <lineage>
        <taxon>Bacteria</taxon>
        <taxon>Bacillati</taxon>
        <taxon>Bacillota</taxon>
        <taxon>Clostridia</taxon>
        <taxon>Eubacteriales</taxon>
        <taxon>Peptococcaceae</taxon>
        <taxon>Dehalobacterium</taxon>
    </lineage>
</organism>
<feature type="transmembrane region" description="Helical" evidence="1">
    <location>
        <begin position="185"/>
        <end position="206"/>
    </location>
</feature>
<protein>
    <recommendedName>
        <fullName evidence="4">ABC transporter permease</fullName>
    </recommendedName>
</protein>
<sequence length="255" mass="28441">MSLTETDFITLIKNQFIYKLKAHIGLLNRLAVAQLVILLLTFGRTGMSGSGGDSIDFEIQRYANYLFLIISMMGVTIIGVMLSNETFRNTDFTFVSNRLSSNLSNIVFLLTVSVVAGMTASLYGVVIRLLLYFTQGSENIIGENFFLAPKELLLGIFGAILYMILFSAIGYFLGTLTKSSRSRFLLPVLVTLFLVTLVSLFIMIPNGSQTTIFSALYQFFAHEKNLFIFMVKILVIGGLLFLGSILVSNRREVRQ</sequence>
<dbReference type="RefSeq" id="WP_257913252.1">
    <property type="nucleotide sequence ID" value="NZ_JANPWE010000004.1"/>
</dbReference>
<feature type="transmembrane region" description="Helical" evidence="1">
    <location>
        <begin position="62"/>
        <end position="82"/>
    </location>
</feature>
<evidence type="ECO:0000256" key="1">
    <source>
        <dbReference type="SAM" id="Phobius"/>
    </source>
</evidence>
<keyword evidence="1" id="KW-1133">Transmembrane helix</keyword>
<feature type="transmembrane region" description="Helical" evidence="1">
    <location>
        <begin position="20"/>
        <end position="42"/>
    </location>
</feature>
<reference evidence="2 3" key="1">
    <citation type="submission" date="2022-08" db="EMBL/GenBank/DDBJ databases">
        <title>Proteogenomics of the novel Dehalobacterium formicoaceticum strain EZ94 highlights a key role of methyltransferases during anaerobic dichloromethane degradation.</title>
        <authorList>
            <person name="Wasmund K."/>
        </authorList>
    </citation>
    <scope>NUCLEOTIDE SEQUENCE [LARGE SCALE GENOMIC DNA]</scope>
    <source>
        <strain evidence="2 3">EZ94</strain>
    </source>
</reference>
<feature type="transmembrane region" description="Helical" evidence="1">
    <location>
        <begin position="152"/>
        <end position="173"/>
    </location>
</feature>
<name>A0ABT1Y466_9FIRM</name>
<feature type="transmembrane region" description="Helical" evidence="1">
    <location>
        <begin position="103"/>
        <end position="132"/>
    </location>
</feature>
<gene>
    <name evidence="2" type="ORF">NVS47_09160</name>
</gene>
<keyword evidence="1" id="KW-0472">Membrane</keyword>
<proteinExistence type="predicted"/>
<evidence type="ECO:0000313" key="2">
    <source>
        <dbReference type="EMBL" id="MCR6545673.1"/>
    </source>
</evidence>
<keyword evidence="3" id="KW-1185">Reference proteome</keyword>
<keyword evidence="1" id="KW-0812">Transmembrane</keyword>
<dbReference type="EMBL" id="JANPWE010000004">
    <property type="protein sequence ID" value="MCR6545673.1"/>
    <property type="molecule type" value="Genomic_DNA"/>
</dbReference>
<feature type="transmembrane region" description="Helical" evidence="1">
    <location>
        <begin position="226"/>
        <end position="247"/>
    </location>
</feature>
<evidence type="ECO:0008006" key="4">
    <source>
        <dbReference type="Google" id="ProtNLM"/>
    </source>
</evidence>